<keyword evidence="2" id="KW-1185">Reference proteome</keyword>
<gene>
    <name evidence="1" type="ORF">BG006_000454</name>
</gene>
<evidence type="ECO:0000313" key="2">
    <source>
        <dbReference type="Proteomes" id="UP000696485"/>
    </source>
</evidence>
<accession>A0A9P5VHN9</accession>
<proteinExistence type="predicted"/>
<dbReference type="AlphaFoldDB" id="A0A9P5VHN9"/>
<organism evidence="1 2">
    <name type="scientific">Podila minutissima</name>
    <dbReference type="NCBI Taxonomy" id="64525"/>
    <lineage>
        <taxon>Eukaryota</taxon>
        <taxon>Fungi</taxon>
        <taxon>Fungi incertae sedis</taxon>
        <taxon>Mucoromycota</taxon>
        <taxon>Mortierellomycotina</taxon>
        <taxon>Mortierellomycetes</taxon>
        <taxon>Mortierellales</taxon>
        <taxon>Mortierellaceae</taxon>
        <taxon>Podila</taxon>
    </lineage>
</organism>
<name>A0A9P5VHN9_9FUNG</name>
<reference evidence="1" key="1">
    <citation type="journal article" date="2020" name="Fungal Divers.">
        <title>Resolving the Mortierellaceae phylogeny through synthesis of multi-gene phylogenetics and phylogenomics.</title>
        <authorList>
            <person name="Vandepol N."/>
            <person name="Liber J."/>
            <person name="Desiro A."/>
            <person name="Na H."/>
            <person name="Kennedy M."/>
            <person name="Barry K."/>
            <person name="Grigoriev I.V."/>
            <person name="Miller A.N."/>
            <person name="O'Donnell K."/>
            <person name="Stajich J.E."/>
            <person name="Bonito G."/>
        </authorList>
    </citation>
    <scope>NUCLEOTIDE SEQUENCE</scope>
    <source>
        <strain evidence="1">NVP1</strain>
    </source>
</reference>
<comment type="caution">
    <text evidence="1">The sequence shown here is derived from an EMBL/GenBank/DDBJ whole genome shotgun (WGS) entry which is preliminary data.</text>
</comment>
<dbReference type="Proteomes" id="UP000696485">
    <property type="component" value="Unassembled WGS sequence"/>
</dbReference>
<dbReference type="EMBL" id="JAAAUY010001074">
    <property type="protein sequence ID" value="KAF9324521.1"/>
    <property type="molecule type" value="Genomic_DNA"/>
</dbReference>
<evidence type="ECO:0000313" key="1">
    <source>
        <dbReference type="EMBL" id="KAF9324521.1"/>
    </source>
</evidence>
<protein>
    <submittedName>
        <fullName evidence="1">Uncharacterized protein</fullName>
    </submittedName>
</protein>
<sequence>MEEERCDLYRDEDIGMELDQLTAPASFLRRRKSMASDIEDDYGGSVLHKEARLDPSSFKASGEYEVETGAGSFTRAALPSTSDLIDELRRETSVQLTSPDELERRTWMYEDSGRIGKIQRLGLWQH</sequence>